<accession>A0A371NEW0</accession>
<protein>
    <submittedName>
        <fullName evidence="8">Zn-dependent M28 family amino/carboxypeptidase</fullName>
    </submittedName>
</protein>
<keyword evidence="9" id="KW-1185">Reference proteome</keyword>
<keyword evidence="3" id="KW-0479">Metal-binding</keyword>
<dbReference type="EMBL" id="QREL01000001">
    <property type="protein sequence ID" value="REE29014.1"/>
    <property type="molecule type" value="Genomic_DNA"/>
</dbReference>
<evidence type="ECO:0000256" key="3">
    <source>
        <dbReference type="ARBA" id="ARBA00022723"/>
    </source>
</evidence>
<evidence type="ECO:0000256" key="4">
    <source>
        <dbReference type="ARBA" id="ARBA00022729"/>
    </source>
</evidence>
<dbReference type="GO" id="GO:0004180">
    <property type="term" value="F:carboxypeptidase activity"/>
    <property type="evidence" value="ECO:0007669"/>
    <property type="project" value="UniProtKB-KW"/>
</dbReference>
<dbReference type="PANTHER" id="PTHR12147:SF56">
    <property type="entry name" value="AMINOPEPTIDASE YDR415C-RELATED"/>
    <property type="match status" value="1"/>
</dbReference>
<reference evidence="8 9" key="1">
    <citation type="submission" date="2018-07" db="EMBL/GenBank/DDBJ databases">
        <title>Genomic Encyclopedia of Type Strains, Phase IV (KMG-IV): sequencing the most valuable type-strain genomes for metagenomic binning, comparative biology and taxonomic classification.</title>
        <authorList>
            <person name="Goeker M."/>
        </authorList>
    </citation>
    <scope>NUCLEOTIDE SEQUENCE [LARGE SCALE GENOMIC DNA]</scope>
    <source>
        <strain evidence="8 9">DSM 7466</strain>
    </source>
</reference>
<keyword evidence="4" id="KW-0732">Signal</keyword>
<comment type="caution">
    <text evidence="8">The sequence shown here is derived from an EMBL/GenBank/DDBJ whole genome shotgun (WGS) entry which is preliminary data.</text>
</comment>
<dbReference type="SUPFAM" id="SSF53187">
    <property type="entry name" value="Zn-dependent exopeptidases"/>
    <property type="match status" value="1"/>
</dbReference>
<dbReference type="AlphaFoldDB" id="A0A371NEW0"/>
<dbReference type="PANTHER" id="PTHR12147">
    <property type="entry name" value="METALLOPEPTIDASE M28 FAMILY MEMBER"/>
    <property type="match status" value="1"/>
</dbReference>
<keyword evidence="1" id="KW-0031">Aminopeptidase</keyword>
<evidence type="ECO:0000313" key="9">
    <source>
        <dbReference type="Proteomes" id="UP000256864"/>
    </source>
</evidence>
<evidence type="ECO:0000256" key="2">
    <source>
        <dbReference type="ARBA" id="ARBA00022670"/>
    </source>
</evidence>
<sequence>MKLKALIIIILIFSIQPVHPVDMVGEVKHLSEDVGPRPAGSASERMAAEYIASRFQAMGIKTELEEFRYYSLTSPGVRRSCNVIATIEGDSEREIIICADLDTPVDPVSGNYSSGANDDATGLALLLEIAERYHDRRPPYTIKLIAFGAGEDGFTFPLVTPKRTSLSPDAYHQIVYLPYLVGARHHVLNRQEEVNRTIAVISLEAMGMGSPCIVRRDYYADSSPALVGLIALNARLHGIRADVVDFMAASTPAGEQAISHVYLPFSVAGVPSTFLVSMRDPSSGGVHSTITEIPGYLSDRDTFSNLIEESGGREALEGHMDAMADMVEYSIEAIFLVRGMWDLLQ</sequence>
<dbReference type="Gene3D" id="3.40.630.10">
    <property type="entry name" value="Zn peptidases"/>
    <property type="match status" value="1"/>
</dbReference>
<dbReference type="GO" id="GO:0006508">
    <property type="term" value="P:proteolysis"/>
    <property type="evidence" value="ECO:0007669"/>
    <property type="project" value="UniProtKB-KW"/>
</dbReference>
<name>A0A371NEW0_9EURY</name>
<keyword evidence="6" id="KW-0862">Zinc</keyword>
<organism evidence="8 9">
    <name type="scientific">Methanothermobacter defluvii</name>
    <dbReference type="NCBI Taxonomy" id="49339"/>
    <lineage>
        <taxon>Archaea</taxon>
        <taxon>Methanobacteriati</taxon>
        <taxon>Methanobacteriota</taxon>
        <taxon>Methanomada group</taxon>
        <taxon>Methanobacteria</taxon>
        <taxon>Methanobacteriales</taxon>
        <taxon>Methanobacteriaceae</taxon>
        <taxon>Methanothermobacter</taxon>
    </lineage>
</organism>
<evidence type="ECO:0000259" key="7">
    <source>
        <dbReference type="Pfam" id="PF04389"/>
    </source>
</evidence>
<keyword evidence="2" id="KW-0645">Protease</keyword>
<feature type="domain" description="Peptidase M28" evidence="7">
    <location>
        <begin position="82"/>
        <end position="220"/>
    </location>
</feature>
<dbReference type="Pfam" id="PF04389">
    <property type="entry name" value="Peptidase_M28"/>
    <property type="match status" value="1"/>
</dbReference>
<evidence type="ECO:0000256" key="5">
    <source>
        <dbReference type="ARBA" id="ARBA00022801"/>
    </source>
</evidence>
<keyword evidence="8" id="KW-0121">Carboxypeptidase</keyword>
<dbReference type="InterPro" id="IPR007484">
    <property type="entry name" value="Peptidase_M28"/>
</dbReference>
<dbReference type="GO" id="GO:0004177">
    <property type="term" value="F:aminopeptidase activity"/>
    <property type="evidence" value="ECO:0007669"/>
    <property type="project" value="UniProtKB-KW"/>
</dbReference>
<gene>
    <name evidence="8" type="ORF">C7452_1047</name>
</gene>
<dbReference type="Proteomes" id="UP000256864">
    <property type="component" value="Unassembled WGS sequence"/>
</dbReference>
<evidence type="ECO:0000256" key="1">
    <source>
        <dbReference type="ARBA" id="ARBA00022438"/>
    </source>
</evidence>
<dbReference type="InterPro" id="IPR045175">
    <property type="entry name" value="M28_fam"/>
</dbReference>
<evidence type="ECO:0000313" key="8">
    <source>
        <dbReference type="EMBL" id="REE29014.1"/>
    </source>
</evidence>
<evidence type="ECO:0000256" key="6">
    <source>
        <dbReference type="ARBA" id="ARBA00022833"/>
    </source>
</evidence>
<dbReference type="GO" id="GO:0046872">
    <property type="term" value="F:metal ion binding"/>
    <property type="evidence" value="ECO:0007669"/>
    <property type="project" value="UniProtKB-KW"/>
</dbReference>
<dbReference type="GO" id="GO:0008235">
    <property type="term" value="F:metalloexopeptidase activity"/>
    <property type="evidence" value="ECO:0007669"/>
    <property type="project" value="InterPro"/>
</dbReference>
<keyword evidence="5" id="KW-0378">Hydrolase</keyword>
<proteinExistence type="predicted"/>